<dbReference type="PANTHER" id="PTHR32432">
    <property type="entry name" value="CELL DIVISION PROTEIN FTSA-RELATED"/>
    <property type="match status" value="1"/>
</dbReference>
<organism evidence="1">
    <name type="scientific">hydrothermal vent metagenome</name>
    <dbReference type="NCBI Taxonomy" id="652676"/>
    <lineage>
        <taxon>unclassified sequences</taxon>
        <taxon>metagenomes</taxon>
        <taxon>ecological metagenomes</taxon>
    </lineage>
</organism>
<dbReference type="PANTHER" id="PTHR32432:SF3">
    <property type="entry name" value="ETHANOLAMINE UTILIZATION PROTEIN EUTJ"/>
    <property type="match status" value="1"/>
</dbReference>
<dbReference type="AlphaFoldDB" id="A0A3B1CNG4"/>
<dbReference type="SUPFAM" id="SSF53067">
    <property type="entry name" value="Actin-like ATPase domain"/>
    <property type="match status" value="2"/>
</dbReference>
<dbReference type="EMBL" id="UOGF01000007">
    <property type="protein sequence ID" value="VAX26243.1"/>
    <property type="molecule type" value="Genomic_DNA"/>
</dbReference>
<dbReference type="NCBIfam" id="TIGR01175">
    <property type="entry name" value="pilM"/>
    <property type="match status" value="1"/>
</dbReference>
<dbReference type="Gene3D" id="3.30.420.40">
    <property type="match status" value="2"/>
</dbReference>
<gene>
    <name evidence="1" type="ORF">MNBD_NITROSPIRAE01-1216</name>
</gene>
<reference evidence="1" key="1">
    <citation type="submission" date="2018-06" db="EMBL/GenBank/DDBJ databases">
        <authorList>
            <person name="Zhirakovskaya E."/>
        </authorList>
    </citation>
    <scope>NUCLEOTIDE SEQUENCE</scope>
</reference>
<dbReference type="Pfam" id="PF11104">
    <property type="entry name" value="PilM_2"/>
    <property type="match status" value="1"/>
</dbReference>
<accession>A0A3B1CNG4</accession>
<dbReference type="PIRSF" id="PIRSF019169">
    <property type="entry name" value="PilM"/>
    <property type="match status" value="1"/>
</dbReference>
<dbReference type="InterPro" id="IPR005883">
    <property type="entry name" value="PilM"/>
</dbReference>
<name>A0A3B1CNG4_9ZZZZ</name>
<protein>
    <submittedName>
        <fullName evidence="1">Type IV pilus biogenesis protein PilM</fullName>
    </submittedName>
</protein>
<dbReference type="Gene3D" id="3.30.1490.300">
    <property type="match status" value="1"/>
</dbReference>
<dbReference type="InterPro" id="IPR050696">
    <property type="entry name" value="FtsA/MreB"/>
</dbReference>
<dbReference type="CDD" id="cd24049">
    <property type="entry name" value="ASKHA_NBD_PilM"/>
    <property type="match status" value="1"/>
</dbReference>
<proteinExistence type="predicted"/>
<evidence type="ECO:0000313" key="1">
    <source>
        <dbReference type="EMBL" id="VAX26243.1"/>
    </source>
</evidence>
<sequence>MMGFSFFSRQKSLLGLDIGSGAIKLVQLRKQGNGYKLESFGVKPLESELIVDGTIMDGERVVSVIRELLDEHAIKEKNVAFSVSGHSVIVKKIQLPTMSEDELDESIKWEAEQYIPFDINDVNIDFSILDTMDGDEVSDQMDVLLVAVKKEKLTEYTTLVTAAGLTPMVVDVDAFTLENMFGLNYEVMDGEIVALVDIGASVMNINVIKGGAFVFTRDISIGGNRYTETIQREFNVNYEQAEQAKRGEAVDGIDPEMLSNIIGLLNDKIVSEVVRSFDYFKTTSNNEEIDRILISGGGAKVSNLSSCLAEKSEIPVEMANPFKNIEIPEGRFDLDFVKEMAPLASVGVGLALREVGDR</sequence>
<dbReference type="InterPro" id="IPR043129">
    <property type="entry name" value="ATPase_NBD"/>
</dbReference>